<sequence>TVPANLLPGLDPAHRTADATGGGAAGPAPTTGSGCPGVVLPGPAGTALPDPAPAGSAGSWPRVADLVLRPGSDVPRTRRLGAIDQESAAVLMAGAPSWWRILTDPFGGAVIDWAHERYRPTPAQRRALAHRDQTCRTPGCNRPAIVCEPDHTIEWREGGT</sequence>
<reference evidence="2 3" key="1">
    <citation type="submission" date="2024-09" db="EMBL/GenBank/DDBJ databases">
        <authorList>
            <person name="Salinas-Garcia M.A."/>
            <person name="Prieme A."/>
        </authorList>
    </citation>
    <scope>NUCLEOTIDE SEQUENCE [LARGE SCALE GENOMIC DNA]</scope>
    <source>
        <strain evidence="2 3">DSM 21081</strain>
    </source>
</reference>
<comment type="caution">
    <text evidence="2">The sequence shown here is derived from an EMBL/GenBank/DDBJ whole genome shotgun (WGS) entry which is preliminary data.</text>
</comment>
<evidence type="ECO:0000313" key="2">
    <source>
        <dbReference type="EMBL" id="MFB0836348.1"/>
    </source>
</evidence>
<dbReference type="Proteomes" id="UP001575652">
    <property type="component" value="Unassembled WGS sequence"/>
</dbReference>
<dbReference type="EMBL" id="JBHDLJ010000031">
    <property type="protein sequence ID" value="MFB0836348.1"/>
    <property type="molecule type" value="Genomic_DNA"/>
</dbReference>
<evidence type="ECO:0008006" key="4">
    <source>
        <dbReference type="Google" id="ProtNLM"/>
    </source>
</evidence>
<evidence type="ECO:0000313" key="3">
    <source>
        <dbReference type="Proteomes" id="UP001575652"/>
    </source>
</evidence>
<organism evidence="2 3">
    <name type="scientific">Arthrobacter halodurans</name>
    <dbReference type="NCBI Taxonomy" id="516699"/>
    <lineage>
        <taxon>Bacteria</taxon>
        <taxon>Bacillati</taxon>
        <taxon>Actinomycetota</taxon>
        <taxon>Actinomycetes</taxon>
        <taxon>Micrococcales</taxon>
        <taxon>Micrococcaceae</taxon>
        <taxon>Arthrobacter</taxon>
    </lineage>
</organism>
<feature type="region of interest" description="Disordered" evidence="1">
    <location>
        <begin position="1"/>
        <end position="58"/>
    </location>
</feature>
<accession>A0ABV4UVV5</accession>
<evidence type="ECO:0000256" key="1">
    <source>
        <dbReference type="SAM" id="MobiDB-lite"/>
    </source>
</evidence>
<name>A0ABV4UVV5_9MICC</name>
<proteinExistence type="predicted"/>
<feature type="non-terminal residue" evidence="2">
    <location>
        <position position="1"/>
    </location>
</feature>
<feature type="compositionally biased region" description="Low complexity" evidence="1">
    <location>
        <begin position="26"/>
        <end position="37"/>
    </location>
</feature>
<protein>
    <recommendedName>
        <fullName evidence="4">DUF222 domain-containing protein</fullName>
    </recommendedName>
</protein>
<keyword evidence="3" id="KW-1185">Reference proteome</keyword>
<gene>
    <name evidence="2" type="ORF">ACETWP_17300</name>
</gene>
<feature type="non-terminal residue" evidence="2">
    <location>
        <position position="160"/>
    </location>
</feature>